<sequence length="298" mass="33565">MTLSKKKIIIFVVSILICLIIIAPITAYFIANANAKSKVASFTKSIQGVCSINYGDVSYNILNRHLKISDILISCYDEKAFFIKETEFNHIVSGIPVPLNVQADLKGGTAYTAAKVFKQYGEYASKLGYNNVNFQGRISYTLGKVSKEFKIVTFNINADNIGFFQGQMKVPNVYDNDLRVIYNNILNNSPASFALDFSDKGLKNTVISKFVQISEFDNNTINEKIKNAFYKRAVDSDNRTKENYTQLEKFLISSNTISINLLENSNKSILETINSFDITGYRKMLNSIKNAEVELFTK</sequence>
<reference evidence="1" key="2">
    <citation type="submission" date="2022-05" db="EMBL/GenBank/DDBJ databases">
        <authorList>
            <person name="Proctor A.L."/>
            <person name="Phillips G.J."/>
            <person name="Wannemuehler M.J."/>
        </authorList>
    </citation>
    <scope>NUCLEOTIDE SEQUENCE</scope>
    <source>
        <strain evidence="1">ASF457</strain>
    </source>
</reference>
<dbReference type="EMBL" id="CP097562">
    <property type="protein sequence ID" value="USF24350.1"/>
    <property type="molecule type" value="Genomic_DNA"/>
</dbReference>
<evidence type="ECO:0000313" key="2">
    <source>
        <dbReference type="Proteomes" id="UP000017429"/>
    </source>
</evidence>
<accession>V2QCI0</accession>
<organism evidence="1 2">
    <name type="scientific">Mucispirillum schaedleri ASF457</name>
    <dbReference type="NCBI Taxonomy" id="1379858"/>
    <lineage>
        <taxon>Bacteria</taxon>
        <taxon>Pseudomonadati</taxon>
        <taxon>Deferribacterota</taxon>
        <taxon>Deferribacteres</taxon>
        <taxon>Deferribacterales</taxon>
        <taxon>Mucispirillaceae</taxon>
        <taxon>Mucispirillum</taxon>
    </lineage>
</organism>
<evidence type="ECO:0000313" key="1">
    <source>
        <dbReference type="EMBL" id="USF24350.1"/>
    </source>
</evidence>
<dbReference type="Proteomes" id="UP000017429">
    <property type="component" value="Chromosome"/>
</dbReference>
<proteinExistence type="predicted"/>
<name>V2QCI0_9BACT</name>
<dbReference type="AlphaFoldDB" id="V2QCI0"/>
<protein>
    <submittedName>
        <fullName evidence="1">Uncharacterized protein</fullName>
    </submittedName>
</protein>
<keyword evidence="2" id="KW-1185">Reference proteome</keyword>
<reference evidence="1" key="1">
    <citation type="journal article" date="2014" name="Genome Announc.">
        <title>Draft genome sequences of the altered schaedler flora, a defined bacterial community from gnotobiotic mice.</title>
        <authorList>
            <person name="Wannemuehler M.J."/>
            <person name="Overstreet A.M."/>
            <person name="Ward D.V."/>
            <person name="Phillips G.J."/>
        </authorList>
    </citation>
    <scope>NUCLEOTIDE SEQUENCE</scope>
    <source>
        <strain evidence="1">ASF457</strain>
    </source>
</reference>
<dbReference type="RefSeq" id="WP_023275743.1">
    <property type="nucleotide sequence ID" value="NZ_CP097562.1"/>
</dbReference>
<reference evidence="1" key="3">
    <citation type="submission" date="2022-06" db="EMBL/GenBank/DDBJ databases">
        <title>Resources to Facilitate Use of the Altered Schaedler Flora (ASF) Mouse Model to Study Microbiome Function.</title>
        <authorList>
            <person name="Proctor A."/>
            <person name="Parvinroo S."/>
            <person name="Richie T."/>
            <person name="Jia X."/>
            <person name="Lee S.T.M."/>
            <person name="Karp P.D."/>
            <person name="Paley S."/>
            <person name="Kostic A.D."/>
            <person name="Pierre J.F."/>
            <person name="Wannemuehler M.J."/>
            <person name="Phillips G.J."/>
        </authorList>
    </citation>
    <scope>NUCLEOTIDE SEQUENCE</scope>
    <source>
        <strain evidence="1">ASF457</strain>
    </source>
</reference>
<gene>
    <name evidence="1" type="ORF">N508_001436</name>
</gene>
<dbReference type="KEGG" id="msch:N508_001436"/>